<feature type="transmembrane region" description="Helical" evidence="1">
    <location>
        <begin position="112"/>
        <end position="130"/>
    </location>
</feature>
<keyword evidence="1" id="KW-1133">Transmembrane helix</keyword>
<sequence length="163" mass="18286">MIASWMVLMVILLILSISVIGKIRAMEEKRYVNEIRMAVIILLVLYVSSLLSFLNMALVPVLIIGAVAAGVVSLVIRVEASLQWGAMVHGVMAAIMGWMVIPMLGANQQVQYMEVLSLLLFILMSGWLFLTLGKESKSYNKLFLFCFVVLVFHEFLTYVAWPI</sequence>
<feature type="transmembrane region" description="Helical" evidence="1">
    <location>
        <begin position="142"/>
        <end position="161"/>
    </location>
</feature>
<comment type="caution">
    <text evidence="2">The sequence shown here is derived from an EMBL/GenBank/DDBJ whole genome shotgun (WGS) entry which is preliminary data.</text>
</comment>
<feature type="transmembrane region" description="Helical" evidence="1">
    <location>
        <begin position="88"/>
        <end position="106"/>
    </location>
</feature>
<name>A0ABQ1NLK9_9BACI</name>
<dbReference type="Proteomes" id="UP000619534">
    <property type="component" value="Unassembled WGS sequence"/>
</dbReference>
<keyword evidence="1" id="KW-0472">Membrane</keyword>
<accession>A0ABQ1NLK9</accession>
<gene>
    <name evidence="2" type="ORF">GCM10007216_07520</name>
</gene>
<organism evidence="2 3">
    <name type="scientific">Thalassobacillus devorans</name>
    <dbReference type="NCBI Taxonomy" id="279813"/>
    <lineage>
        <taxon>Bacteria</taxon>
        <taxon>Bacillati</taxon>
        <taxon>Bacillota</taxon>
        <taxon>Bacilli</taxon>
        <taxon>Bacillales</taxon>
        <taxon>Bacillaceae</taxon>
        <taxon>Thalassobacillus</taxon>
    </lineage>
</organism>
<evidence type="ECO:0000256" key="1">
    <source>
        <dbReference type="SAM" id="Phobius"/>
    </source>
</evidence>
<dbReference type="EMBL" id="BMCJ01000001">
    <property type="protein sequence ID" value="GGC79552.1"/>
    <property type="molecule type" value="Genomic_DNA"/>
</dbReference>
<reference evidence="3" key="1">
    <citation type="journal article" date="2019" name="Int. J. Syst. Evol. Microbiol.">
        <title>The Global Catalogue of Microorganisms (GCM) 10K type strain sequencing project: providing services to taxonomists for standard genome sequencing and annotation.</title>
        <authorList>
            <consortium name="The Broad Institute Genomics Platform"/>
            <consortium name="The Broad Institute Genome Sequencing Center for Infectious Disease"/>
            <person name="Wu L."/>
            <person name="Ma J."/>
        </authorList>
    </citation>
    <scope>NUCLEOTIDE SEQUENCE [LARGE SCALE GENOMIC DNA]</scope>
    <source>
        <strain evidence="3">CCM 7282</strain>
    </source>
</reference>
<protein>
    <submittedName>
        <fullName evidence="2">Uncharacterized protein</fullName>
    </submittedName>
</protein>
<dbReference type="RefSeq" id="WP_062445493.1">
    <property type="nucleotide sequence ID" value="NZ_BMCJ01000001.1"/>
</dbReference>
<proteinExistence type="predicted"/>
<evidence type="ECO:0000313" key="3">
    <source>
        <dbReference type="Proteomes" id="UP000619534"/>
    </source>
</evidence>
<feature type="transmembrane region" description="Helical" evidence="1">
    <location>
        <begin position="35"/>
        <end position="51"/>
    </location>
</feature>
<feature type="transmembrane region" description="Helical" evidence="1">
    <location>
        <begin position="57"/>
        <end position="76"/>
    </location>
</feature>
<keyword evidence="3" id="KW-1185">Reference proteome</keyword>
<evidence type="ECO:0000313" key="2">
    <source>
        <dbReference type="EMBL" id="GGC79552.1"/>
    </source>
</evidence>
<feature type="transmembrane region" description="Helical" evidence="1">
    <location>
        <begin position="6"/>
        <end position="23"/>
    </location>
</feature>
<keyword evidence="1" id="KW-0812">Transmembrane</keyword>